<dbReference type="GO" id="GO:0006508">
    <property type="term" value="P:proteolysis"/>
    <property type="evidence" value="ECO:0007669"/>
    <property type="project" value="UniProtKB-KW"/>
</dbReference>
<dbReference type="EMBL" id="QGKX02000996">
    <property type="protein sequence ID" value="KAF3560444.1"/>
    <property type="molecule type" value="Genomic_DNA"/>
</dbReference>
<keyword evidence="2" id="KW-0645">Protease</keyword>
<dbReference type="PANTHER" id="PTHR10638">
    <property type="entry name" value="COPPER AMINE OXIDASE"/>
    <property type="match status" value="1"/>
</dbReference>
<evidence type="ECO:0000259" key="5">
    <source>
        <dbReference type="PROSITE" id="PS50600"/>
    </source>
</evidence>
<dbReference type="Proteomes" id="UP000712600">
    <property type="component" value="Unassembled WGS sequence"/>
</dbReference>
<dbReference type="GO" id="GO:0008234">
    <property type="term" value="F:cysteine-type peptidase activity"/>
    <property type="evidence" value="ECO:0007669"/>
    <property type="project" value="InterPro"/>
</dbReference>
<dbReference type="GO" id="GO:0009308">
    <property type="term" value="P:amine metabolic process"/>
    <property type="evidence" value="ECO:0007669"/>
    <property type="project" value="UniProtKB-UniRule"/>
</dbReference>
<dbReference type="GO" id="GO:0009753">
    <property type="term" value="P:response to jasmonic acid"/>
    <property type="evidence" value="ECO:0007669"/>
    <property type="project" value="UniProtKB-ARBA"/>
</dbReference>
<evidence type="ECO:0000313" key="7">
    <source>
        <dbReference type="Proteomes" id="UP000712600"/>
    </source>
</evidence>
<reference evidence="6" key="1">
    <citation type="submission" date="2019-12" db="EMBL/GenBank/DDBJ databases">
        <title>Genome sequencing and annotation of Brassica cretica.</title>
        <authorList>
            <person name="Studholme D.J."/>
            <person name="Sarris P."/>
        </authorList>
    </citation>
    <scope>NUCLEOTIDE SEQUENCE</scope>
    <source>
        <strain evidence="6">PFS-109/04</strain>
        <tissue evidence="6">Leaf</tissue>
    </source>
</reference>
<keyword evidence="4" id="KW-0801">TPQ</keyword>
<evidence type="ECO:0000256" key="4">
    <source>
        <dbReference type="RuleBase" id="RU000672"/>
    </source>
</evidence>
<dbReference type="Pfam" id="PF02902">
    <property type="entry name" value="Peptidase_C48"/>
    <property type="match status" value="1"/>
</dbReference>
<gene>
    <name evidence="6" type="ORF">F2Q69_00013913</name>
</gene>
<dbReference type="PANTHER" id="PTHR10638:SF84">
    <property type="entry name" value="AMINE OXIDASE [COPPER-CONTAINING] ALPHA 3, PEROXISOMAL"/>
    <property type="match status" value="1"/>
</dbReference>
<evidence type="ECO:0000313" key="6">
    <source>
        <dbReference type="EMBL" id="KAF3560444.1"/>
    </source>
</evidence>
<keyword evidence="4" id="KW-0186">Copper</keyword>
<organism evidence="6 7">
    <name type="scientific">Brassica cretica</name>
    <name type="common">Mustard</name>
    <dbReference type="NCBI Taxonomy" id="69181"/>
    <lineage>
        <taxon>Eukaryota</taxon>
        <taxon>Viridiplantae</taxon>
        <taxon>Streptophyta</taxon>
        <taxon>Embryophyta</taxon>
        <taxon>Tracheophyta</taxon>
        <taxon>Spermatophyta</taxon>
        <taxon>Magnoliopsida</taxon>
        <taxon>eudicotyledons</taxon>
        <taxon>Gunneridae</taxon>
        <taxon>Pentapetalae</taxon>
        <taxon>rosids</taxon>
        <taxon>malvids</taxon>
        <taxon>Brassicales</taxon>
        <taxon>Brassicaceae</taxon>
        <taxon>Brassiceae</taxon>
        <taxon>Brassica</taxon>
    </lineage>
</organism>
<name>A0A8S9R9Z6_BRACR</name>
<dbReference type="Pfam" id="PF01179">
    <property type="entry name" value="Cu_amine_oxid"/>
    <property type="match status" value="1"/>
</dbReference>
<protein>
    <recommendedName>
        <fullName evidence="4">Amine oxidase</fullName>
        <ecNumber evidence="4">1.4.3.-</ecNumber>
    </recommendedName>
</protein>
<comment type="similarity">
    <text evidence="1">Belongs to the peptidase C48 family.</text>
</comment>
<evidence type="ECO:0000256" key="2">
    <source>
        <dbReference type="ARBA" id="ARBA00022670"/>
    </source>
</evidence>
<keyword evidence="4" id="KW-0560">Oxidoreductase</keyword>
<keyword evidence="4" id="KW-0479">Metal-binding</keyword>
<dbReference type="InterPro" id="IPR049947">
    <property type="entry name" value="Cu_Am_Ox_Cu-bd"/>
</dbReference>
<keyword evidence="3" id="KW-0378">Hydrolase</keyword>
<dbReference type="GO" id="GO:0005507">
    <property type="term" value="F:copper ion binding"/>
    <property type="evidence" value="ECO:0007669"/>
    <property type="project" value="InterPro"/>
</dbReference>
<dbReference type="InterPro" id="IPR015798">
    <property type="entry name" value="Cu_amine_oxidase_C"/>
</dbReference>
<comment type="PTM">
    <text evidence="4">Topaquinone (TPQ) is generated by copper-dependent autoxidation of a specific tyrosyl residue.</text>
</comment>
<comment type="caution">
    <text evidence="6">The sequence shown here is derived from an EMBL/GenBank/DDBJ whole genome shotgun (WGS) entry which is preliminary data.</text>
</comment>
<feature type="domain" description="Ubiquitin-like protease family profile" evidence="5">
    <location>
        <begin position="1"/>
        <end position="161"/>
    </location>
</feature>
<evidence type="ECO:0000256" key="3">
    <source>
        <dbReference type="ARBA" id="ARBA00022801"/>
    </source>
</evidence>
<dbReference type="PROSITE" id="PS50600">
    <property type="entry name" value="ULP_PROTEASE"/>
    <property type="match status" value="1"/>
</dbReference>
<evidence type="ECO:0000256" key="1">
    <source>
        <dbReference type="ARBA" id="ARBA00005234"/>
    </source>
</evidence>
<proteinExistence type="inferred from homology"/>
<dbReference type="PROSITE" id="PS01165">
    <property type="entry name" value="COPPER_AMINE_OXID_2"/>
    <property type="match status" value="1"/>
</dbReference>
<dbReference type="InterPro" id="IPR038765">
    <property type="entry name" value="Papain-like_cys_pep_sf"/>
</dbReference>
<dbReference type="InterPro" id="IPR000269">
    <property type="entry name" value="Cu_amine_oxidase"/>
</dbReference>
<dbReference type="GO" id="GO:0048038">
    <property type="term" value="F:quinone binding"/>
    <property type="evidence" value="ECO:0007669"/>
    <property type="project" value="InterPro"/>
</dbReference>
<dbReference type="InterPro" id="IPR003653">
    <property type="entry name" value="Peptidase_C48_C"/>
</dbReference>
<dbReference type="Gene3D" id="2.70.98.20">
    <property type="entry name" value="Copper amine oxidase, catalytic domain"/>
    <property type="match status" value="1"/>
</dbReference>
<sequence length="496" mass="56259">MCFLDHVYSRQWSHKYPKFKSDEGDLNGLGRRLPGGAWNYHACIVPTFCQSMKVLGVDVDDIYAPVNFRNEHWIAIWISIPKNHIVVWDSIISHISREDLDVLMEPFVTKVPYLLVECAGSDEQRVQHTLEPYTYERVTVGVPHCRAGDCGMFTLKYIECHALGMSFPPEFCNKNAKAIREKMALDIFKETPECHSKENEDNDENMRTYDEQGLPGPCFTSGGKHVCASTCCPTQGYIFSEYPANKVGLTGVLEVKPVEYTHTSEIKEDDIHGTIVADNTVGVNHDHFVTFRLDLDIDGSPNSFVRNELVTKRSAKSVNTPRKSYWTTSPKTAKTEAEARVKLGLRAEELVVVNPNRKTKHGNEVGYRLLSSPPSGPLLVQDDYPQIRAAFTNYNVWITPYNRSEVWAGGLYADRSHGDDTLAMWSQRNREIENKDIVMWYTIGFHHVPSQEDFPTMPTLSGGFELRPTNFFEQNPVLKSKPIKITTAKNCTPKND</sequence>
<accession>A0A8S9R9Z6</accession>
<dbReference type="GO" id="GO:0008131">
    <property type="term" value="F:primary methylamine oxidase activity"/>
    <property type="evidence" value="ECO:0007669"/>
    <property type="project" value="InterPro"/>
</dbReference>
<dbReference type="SUPFAM" id="SSF49998">
    <property type="entry name" value="Amine oxidase catalytic domain"/>
    <property type="match status" value="1"/>
</dbReference>
<comment type="similarity">
    <text evidence="4">Belongs to the copper/topaquinone oxidase family.</text>
</comment>
<dbReference type="InterPro" id="IPR036460">
    <property type="entry name" value="Cu_amine_oxidase_C_sf"/>
</dbReference>
<comment type="cofactor">
    <cofactor evidence="4">
        <name>Cu cation</name>
        <dbReference type="ChEBI" id="CHEBI:23378"/>
    </cofactor>
    <text evidence="4">Contains 1 topaquinone per subunit.</text>
</comment>
<dbReference type="EC" id="1.4.3.-" evidence="4"/>
<dbReference type="Gene3D" id="3.40.395.10">
    <property type="entry name" value="Adenoviral Proteinase, Chain A"/>
    <property type="match status" value="1"/>
</dbReference>
<dbReference type="AlphaFoldDB" id="A0A8S9R9Z6"/>
<dbReference type="SUPFAM" id="SSF54001">
    <property type="entry name" value="Cysteine proteinases"/>
    <property type="match status" value="1"/>
</dbReference>